<evidence type="ECO:0008006" key="11">
    <source>
        <dbReference type="Google" id="ProtNLM"/>
    </source>
</evidence>
<accession>A0ABX1VDM7</accession>
<evidence type="ECO:0000256" key="5">
    <source>
        <dbReference type="ARBA" id="ARBA00022968"/>
    </source>
</evidence>
<dbReference type="RefSeq" id="WP_171186996.1">
    <property type="nucleotide sequence ID" value="NZ_WTPX01000066.1"/>
</dbReference>
<keyword evidence="7" id="KW-0333">Golgi apparatus</keyword>
<proteinExistence type="predicted"/>
<comment type="caution">
    <text evidence="9">The sequence shown here is derived from an EMBL/GenBank/DDBJ whole genome shotgun (WGS) entry which is preliminary data.</text>
</comment>
<evidence type="ECO:0000256" key="2">
    <source>
        <dbReference type="ARBA" id="ARBA00022676"/>
    </source>
</evidence>
<evidence type="ECO:0000256" key="8">
    <source>
        <dbReference type="ARBA" id="ARBA00023136"/>
    </source>
</evidence>
<reference evidence="9 10" key="1">
    <citation type="journal article" date="2020" name="Syst. Appl. Microbiol.">
        <title>Alienimonas chondri sp. nov., a novel planctomycete isolated from the biofilm of the red alga Chondrus crispus.</title>
        <authorList>
            <person name="Vitorino I."/>
            <person name="Albuquerque L."/>
            <person name="Wiegand S."/>
            <person name="Kallscheuer N."/>
            <person name="da Costa M.S."/>
            <person name="Lobo-da-Cunha A."/>
            <person name="Jogler C."/>
            <person name="Lage O.M."/>
        </authorList>
    </citation>
    <scope>NUCLEOTIDE SEQUENCE [LARGE SCALE GENOMIC DNA]</scope>
    <source>
        <strain evidence="9 10">LzC2</strain>
    </source>
</reference>
<protein>
    <recommendedName>
        <fullName evidence="11">Hexosyltransferase</fullName>
    </recommendedName>
</protein>
<dbReference type="EMBL" id="WTPX01000066">
    <property type="protein sequence ID" value="NNJ26202.1"/>
    <property type="molecule type" value="Genomic_DNA"/>
</dbReference>
<evidence type="ECO:0000256" key="6">
    <source>
        <dbReference type="ARBA" id="ARBA00022989"/>
    </source>
</evidence>
<evidence type="ECO:0000313" key="9">
    <source>
        <dbReference type="EMBL" id="NNJ26202.1"/>
    </source>
</evidence>
<evidence type="ECO:0000256" key="7">
    <source>
        <dbReference type="ARBA" id="ARBA00023034"/>
    </source>
</evidence>
<comment type="subcellular location">
    <subcellularLocation>
        <location evidence="1">Golgi apparatus membrane</location>
        <topology evidence="1">Single-pass type II membrane protein</topology>
    </subcellularLocation>
</comment>
<sequence length="213" mass="23821">MPPRLLHCLYTCRRDRGLLERFLLNHQPSNRPADRRVAVYDAAGPDDGDGLHGLETWSVDAPAGYEFLAIKTYAMLQRALAEPDWDYLLKTDVDCRVDAEQVTAAMRRQVRYAGEVLGRGDATSKQWHFRKCRHRIYEEPCPPALFPSTDAGFAAGHAYLLHRDAAAAVVARGVYFAMRHIYEDVMVGQALEGVFPVQPYRLAAHGVPSSPVA</sequence>
<dbReference type="Proteomes" id="UP000609651">
    <property type="component" value="Unassembled WGS sequence"/>
</dbReference>
<gene>
    <name evidence="9" type="ORF">LzC2_22830</name>
</gene>
<evidence type="ECO:0000256" key="3">
    <source>
        <dbReference type="ARBA" id="ARBA00022679"/>
    </source>
</evidence>
<name>A0ABX1VDM7_9PLAN</name>
<keyword evidence="4" id="KW-0812">Transmembrane</keyword>
<keyword evidence="5" id="KW-0735">Signal-anchor</keyword>
<keyword evidence="8" id="KW-0472">Membrane</keyword>
<organism evidence="9 10">
    <name type="scientific">Alienimonas chondri</name>
    <dbReference type="NCBI Taxonomy" id="2681879"/>
    <lineage>
        <taxon>Bacteria</taxon>
        <taxon>Pseudomonadati</taxon>
        <taxon>Planctomycetota</taxon>
        <taxon>Planctomycetia</taxon>
        <taxon>Planctomycetales</taxon>
        <taxon>Planctomycetaceae</taxon>
        <taxon>Alienimonas</taxon>
    </lineage>
</organism>
<evidence type="ECO:0000256" key="1">
    <source>
        <dbReference type="ARBA" id="ARBA00004323"/>
    </source>
</evidence>
<dbReference type="Pfam" id="PF01762">
    <property type="entry name" value="Galactosyl_T"/>
    <property type="match status" value="1"/>
</dbReference>
<dbReference type="InterPro" id="IPR002659">
    <property type="entry name" value="Glyco_trans_31"/>
</dbReference>
<keyword evidence="6" id="KW-1133">Transmembrane helix</keyword>
<keyword evidence="2" id="KW-0328">Glycosyltransferase</keyword>
<evidence type="ECO:0000313" key="10">
    <source>
        <dbReference type="Proteomes" id="UP000609651"/>
    </source>
</evidence>
<evidence type="ECO:0000256" key="4">
    <source>
        <dbReference type="ARBA" id="ARBA00022692"/>
    </source>
</evidence>
<keyword evidence="3" id="KW-0808">Transferase</keyword>
<keyword evidence="10" id="KW-1185">Reference proteome</keyword>